<protein>
    <submittedName>
        <fullName evidence="1">Uncharacterized protein</fullName>
    </submittedName>
</protein>
<gene>
    <name evidence="1" type="ORF">CIAN88_11355</name>
</gene>
<organism evidence="1 2">
    <name type="scientific">Clostridium innocuum</name>
    <dbReference type="NCBI Taxonomy" id="1522"/>
    <lineage>
        <taxon>Bacteria</taxon>
        <taxon>Bacillati</taxon>
        <taxon>Bacillota</taxon>
        <taxon>Clostridia</taxon>
        <taxon>Eubacteriales</taxon>
        <taxon>Clostridiaceae</taxon>
        <taxon>Clostridium</taxon>
    </lineage>
</organism>
<sequence>MEKYVEIRIVAHKLCDSSHNFMDRGIKRGKAVHTNTVVLVSADAGDGKGKCGFTVILVAVKRNL</sequence>
<evidence type="ECO:0000313" key="1">
    <source>
        <dbReference type="EMBL" id="KGJ53064.1"/>
    </source>
</evidence>
<dbReference type="AlphaFoldDB" id="A0A099I529"/>
<evidence type="ECO:0000313" key="2">
    <source>
        <dbReference type="Proteomes" id="UP000030008"/>
    </source>
</evidence>
<dbReference type="Proteomes" id="UP000030008">
    <property type="component" value="Unassembled WGS sequence"/>
</dbReference>
<proteinExistence type="predicted"/>
<reference evidence="1 2" key="1">
    <citation type="submission" date="2014-08" db="EMBL/GenBank/DDBJ databases">
        <title>Clostridium innocuum, an unnegligible vancomycin-resistant pathogen causing extra-intestinal infections.</title>
        <authorList>
            <person name="Feng Y."/>
            <person name="Chiu C.-H."/>
        </authorList>
    </citation>
    <scope>NUCLEOTIDE SEQUENCE [LARGE SCALE GENOMIC DNA]</scope>
    <source>
        <strain evidence="1 2">AN88</strain>
    </source>
</reference>
<dbReference type="EMBL" id="JQIF01000048">
    <property type="protein sequence ID" value="KGJ53064.1"/>
    <property type="molecule type" value="Genomic_DNA"/>
</dbReference>
<name>A0A099I529_CLOIN</name>
<accession>A0A099I529</accession>
<comment type="caution">
    <text evidence="1">The sequence shown here is derived from an EMBL/GenBank/DDBJ whole genome shotgun (WGS) entry which is preliminary data.</text>
</comment>